<dbReference type="EMBL" id="PDUG01000004">
    <property type="protein sequence ID" value="PIC36217.1"/>
    <property type="molecule type" value="Genomic_DNA"/>
</dbReference>
<proteinExistence type="predicted"/>
<gene>
    <name evidence="1" type="primary">Cnig_chr_IV.g15296</name>
    <name evidence="1" type="ORF">B9Z55_015296</name>
</gene>
<name>A0A2G5U9N1_9PELO</name>
<reference evidence="2" key="1">
    <citation type="submission" date="2017-10" db="EMBL/GenBank/DDBJ databases">
        <title>Rapid genome shrinkage in a self-fertile nematode reveals novel sperm competition proteins.</title>
        <authorList>
            <person name="Yin D."/>
            <person name="Schwarz E.M."/>
            <person name="Thomas C.G."/>
            <person name="Felde R.L."/>
            <person name="Korf I.F."/>
            <person name="Cutter A.D."/>
            <person name="Schartner C.M."/>
            <person name="Ralston E.J."/>
            <person name="Meyer B.J."/>
            <person name="Haag E.S."/>
        </authorList>
    </citation>
    <scope>NUCLEOTIDE SEQUENCE [LARGE SCALE GENOMIC DNA]</scope>
    <source>
        <strain evidence="2">JU1422</strain>
    </source>
</reference>
<organism evidence="1 2">
    <name type="scientific">Caenorhabditis nigoni</name>
    <dbReference type="NCBI Taxonomy" id="1611254"/>
    <lineage>
        <taxon>Eukaryota</taxon>
        <taxon>Metazoa</taxon>
        <taxon>Ecdysozoa</taxon>
        <taxon>Nematoda</taxon>
        <taxon>Chromadorea</taxon>
        <taxon>Rhabditida</taxon>
        <taxon>Rhabditina</taxon>
        <taxon>Rhabditomorpha</taxon>
        <taxon>Rhabditoidea</taxon>
        <taxon>Rhabditidae</taxon>
        <taxon>Peloderinae</taxon>
        <taxon>Caenorhabditis</taxon>
    </lineage>
</organism>
<keyword evidence="2" id="KW-1185">Reference proteome</keyword>
<evidence type="ECO:0000313" key="1">
    <source>
        <dbReference type="EMBL" id="PIC36217.1"/>
    </source>
</evidence>
<protein>
    <submittedName>
        <fullName evidence="1">Uncharacterized protein</fullName>
    </submittedName>
</protein>
<dbReference type="AlphaFoldDB" id="A0A2G5U9N1"/>
<sequence length="129" mass="14957">MCEKPKAECPADEEEDEPTRCKKCKIVFRSGICYENHVKRGPNNGKSRCDLTKFCKNITRWCSRCQRPKLFDHECVMAASVKNEEKLKRLRCFFDIESKTCPSVLTRHPQHLVVSSQSEPTSRKSITFT</sequence>
<dbReference type="STRING" id="1611254.A0A2G5U9N1"/>
<dbReference type="Proteomes" id="UP000230233">
    <property type="component" value="Chromosome IV"/>
</dbReference>
<evidence type="ECO:0000313" key="2">
    <source>
        <dbReference type="Proteomes" id="UP000230233"/>
    </source>
</evidence>
<comment type="caution">
    <text evidence="1">The sequence shown here is derived from an EMBL/GenBank/DDBJ whole genome shotgun (WGS) entry which is preliminary data.</text>
</comment>
<accession>A0A2G5U9N1</accession>